<proteinExistence type="predicted"/>
<keyword evidence="1" id="KW-0732">Signal</keyword>
<evidence type="ECO:0000256" key="1">
    <source>
        <dbReference type="SAM" id="SignalP"/>
    </source>
</evidence>
<organism evidence="2 3">
    <name type="scientific">Polypedilum vanderplanki</name>
    <name type="common">Sleeping chironomid midge</name>
    <dbReference type="NCBI Taxonomy" id="319348"/>
    <lineage>
        <taxon>Eukaryota</taxon>
        <taxon>Metazoa</taxon>
        <taxon>Ecdysozoa</taxon>
        <taxon>Arthropoda</taxon>
        <taxon>Hexapoda</taxon>
        <taxon>Insecta</taxon>
        <taxon>Pterygota</taxon>
        <taxon>Neoptera</taxon>
        <taxon>Endopterygota</taxon>
        <taxon>Diptera</taxon>
        <taxon>Nematocera</taxon>
        <taxon>Chironomoidea</taxon>
        <taxon>Chironomidae</taxon>
        <taxon>Chironominae</taxon>
        <taxon>Polypedilum</taxon>
        <taxon>Polypedilum</taxon>
    </lineage>
</organism>
<feature type="chain" id="PRO_5039933076" evidence="1">
    <location>
        <begin position="19"/>
        <end position="98"/>
    </location>
</feature>
<comment type="caution">
    <text evidence="2">The sequence shown here is derived from an EMBL/GenBank/DDBJ whole genome shotgun (WGS) entry which is preliminary data.</text>
</comment>
<evidence type="ECO:0000313" key="2">
    <source>
        <dbReference type="EMBL" id="KAG5683791.1"/>
    </source>
</evidence>
<accession>A0A9J6CPJ4</accession>
<evidence type="ECO:0000313" key="3">
    <source>
        <dbReference type="Proteomes" id="UP001107558"/>
    </source>
</evidence>
<gene>
    <name evidence="2" type="ORF">PVAND_013055</name>
</gene>
<reference evidence="2" key="1">
    <citation type="submission" date="2021-03" db="EMBL/GenBank/DDBJ databases">
        <title>Chromosome level genome of the anhydrobiotic midge Polypedilum vanderplanki.</title>
        <authorList>
            <person name="Yoshida Y."/>
            <person name="Kikawada T."/>
            <person name="Gusev O."/>
        </authorList>
    </citation>
    <scope>NUCLEOTIDE SEQUENCE</scope>
    <source>
        <strain evidence="2">NIAS01</strain>
        <tissue evidence="2">Whole body or cell culture</tissue>
    </source>
</reference>
<protein>
    <submittedName>
        <fullName evidence="2">Uncharacterized protein</fullName>
    </submittedName>
</protein>
<sequence length="98" mass="11812">MKFITIFTVLFFITLVSSIKSPTLLEKKAKLIKALESDVGFYSDSYSSERRRRWRNGYLYPYRYGGYYYYPRNSPYYYYPYIPTTPAPFPFNLFGKKK</sequence>
<keyword evidence="3" id="KW-1185">Reference proteome</keyword>
<dbReference type="AlphaFoldDB" id="A0A9J6CPJ4"/>
<dbReference type="Proteomes" id="UP001107558">
    <property type="component" value="Chromosome 1"/>
</dbReference>
<name>A0A9J6CPJ4_POLVA</name>
<feature type="signal peptide" evidence="1">
    <location>
        <begin position="1"/>
        <end position="18"/>
    </location>
</feature>
<dbReference type="EMBL" id="JADBJN010000001">
    <property type="protein sequence ID" value="KAG5683791.1"/>
    <property type="molecule type" value="Genomic_DNA"/>
</dbReference>